<gene>
    <name evidence="1" type="ORF">DSO57_1025941</name>
</gene>
<evidence type="ECO:0000313" key="1">
    <source>
        <dbReference type="EMBL" id="KAJ9068706.1"/>
    </source>
</evidence>
<evidence type="ECO:0000313" key="2">
    <source>
        <dbReference type="Proteomes" id="UP001165960"/>
    </source>
</evidence>
<accession>A0ACC2T2L9</accession>
<proteinExistence type="predicted"/>
<dbReference type="Proteomes" id="UP001165960">
    <property type="component" value="Unassembled WGS sequence"/>
</dbReference>
<dbReference type="EMBL" id="QTSX02003699">
    <property type="protein sequence ID" value="KAJ9068706.1"/>
    <property type="molecule type" value="Genomic_DNA"/>
</dbReference>
<keyword evidence="2" id="KW-1185">Reference proteome</keyword>
<name>A0ACC2T2L9_9FUNG</name>
<reference evidence="1" key="1">
    <citation type="submission" date="2022-04" db="EMBL/GenBank/DDBJ databases">
        <title>Genome of the entomopathogenic fungus Entomophthora muscae.</title>
        <authorList>
            <person name="Elya C."/>
            <person name="Lovett B.R."/>
            <person name="Lee E."/>
            <person name="Macias A.M."/>
            <person name="Hajek A.E."/>
            <person name="De Bivort B.L."/>
            <person name="Kasson M.T."/>
            <person name="De Fine Licht H.H."/>
            <person name="Stajich J.E."/>
        </authorList>
    </citation>
    <scope>NUCLEOTIDE SEQUENCE</scope>
    <source>
        <strain evidence="1">Berkeley</strain>
    </source>
</reference>
<organism evidence="1 2">
    <name type="scientific">Entomophthora muscae</name>
    <dbReference type="NCBI Taxonomy" id="34485"/>
    <lineage>
        <taxon>Eukaryota</taxon>
        <taxon>Fungi</taxon>
        <taxon>Fungi incertae sedis</taxon>
        <taxon>Zoopagomycota</taxon>
        <taxon>Entomophthoromycotina</taxon>
        <taxon>Entomophthoromycetes</taxon>
        <taxon>Entomophthorales</taxon>
        <taxon>Entomophthoraceae</taxon>
        <taxon>Entomophthora</taxon>
    </lineage>
</organism>
<comment type="caution">
    <text evidence="1">The sequence shown here is derived from an EMBL/GenBank/DDBJ whole genome shotgun (WGS) entry which is preliminary data.</text>
</comment>
<protein>
    <submittedName>
        <fullName evidence="1">Uncharacterized protein</fullName>
    </submittedName>
</protein>
<sequence>MEAKVNGSSSVEVAEMGSTVSIETNNSRISLGALLNQKKGVQAWHIAYALRILRDAETRLWFGLLTSKVIRDGVAFCAYYQPCTAERINDQGKLDGTSVELRGEASL</sequence>